<evidence type="ECO:0000256" key="7">
    <source>
        <dbReference type="ARBA" id="ARBA00023136"/>
    </source>
</evidence>
<organism evidence="9 10">
    <name type="scientific">Geodia barretti</name>
    <name type="common">Barrett's horny sponge</name>
    <dbReference type="NCBI Taxonomy" id="519541"/>
    <lineage>
        <taxon>Eukaryota</taxon>
        <taxon>Metazoa</taxon>
        <taxon>Porifera</taxon>
        <taxon>Demospongiae</taxon>
        <taxon>Heteroscleromorpha</taxon>
        <taxon>Tetractinellida</taxon>
        <taxon>Astrophorina</taxon>
        <taxon>Geodiidae</taxon>
        <taxon>Geodia</taxon>
    </lineage>
</organism>
<dbReference type="Proteomes" id="UP001174909">
    <property type="component" value="Unassembled WGS sequence"/>
</dbReference>
<evidence type="ECO:0000256" key="1">
    <source>
        <dbReference type="ARBA" id="ARBA00004141"/>
    </source>
</evidence>
<feature type="transmembrane region" description="Helical" evidence="8">
    <location>
        <begin position="204"/>
        <end position="229"/>
    </location>
</feature>
<comment type="caution">
    <text evidence="9">The sequence shown here is derived from an EMBL/GenBank/DDBJ whole genome shotgun (WGS) entry which is preliminary data.</text>
</comment>
<dbReference type="InterPro" id="IPR047462">
    <property type="entry name" value="Dpy19"/>
</dbReference>
<feature type="transmembrane region" description="Helical" evidence="8">
    <location>
        <begin position="331"/>
        <end position="348"/>
    </location>
</feature>
<evidence type="ECO:0000256" key="4">
    <source>
        <dbReference type="ARBA" id="ARBA00022679"/>
    </source>
</evidence>
<protein>
    <submittedName>
        <fullName evidence="9">Probable C-mannosyltransferase DPY19L1</fullName>
    </submittedName>
</protein>
<keyword evidence="3" id="KW-0328">Glycosyltransferase</keyword>
<feature type="transmembrane region" description="Helical" evidence="8">
    <location>
        <begin position="385"/>
        <end position="409"/>
    </location>
</feature>
<keyword evidence="6 8" id="KW-1133">Transmembrane helix</keyword>
<dbReference type="PANTHER" id="PTHR31488">
    <property type="entry name" value="DPY-19-LIKE 1, LIKE (H. SAPIENS)"/>
    <property type="match status" value="1"/>
</dbReference>
<evidence type="ECO:0000256" key="8">
    <source>
        <dbReference type="SAM" id="Phobius"/>
    </source>
</evidence>
<reference evidence="9" key="1">
    <citation type="submission" date="2023-03" db="EMBL/GenBank/DDBJ databases">
        <authorList>
            <person name="Steffen K."/>
            <person name="Cardenas P."/>
        </authorList>
    </citation>
    <scope>NUCLEOTIDE SEQUENCE</scope>
</reference>
<evidence type="ECO:0000313" key="9">
    <source>
        <dbReference type="EMBL" id="CAI8006319.1"/>
    </source>
</evidence>
<evidence type="ECO:0000256" key="3">
    <source>
        <dbReference type="ARBA" id="ARBA00022676"/>
    </source>
</evidence>
<keyword evidence="4" id="KW-0808">Transferase</keyword>
<accession>A0AA35R841</accession>
<proteinExistence type="inferred from homology"/>
<feature type="transmembrane region" description="Helical" evidence="8">
    <location>
        <begin position="310"/>
        <end position="326"/>
    </location>
</feature>
<feature type="transmembrane region" description="Helical" evidence="8">
    <location>
        <begin position="286"/>
        <end position="304"/>
    </location>
</feature>
<keyword evidence="5 8" id="KW-0812">Transmembrane</keyword>
<evidence type="ECO:0000313" key="10">
    <source>
        <dbReference type="Proteomes" id="UP001174909"/>
    </source>
</evidence>
<keyword evidence="10" id="KW-1185">Reference proteome</keyword>
<dbReference type="AlphaFoldDB" id="A0AA35R841"/>
<comment type="subcellular location">
    <subcellularLocation>
        <location evidence="1">Membrane</location>
        <topology evidence="1">Multi-pass membrane protein</topology>
    </subcellularLocation>
</comment>
<dbReference type="GO" id="GO:0000030">
    <property type="term" value="F:mannosyltransferase activity"/>
    <property type="evidence" value="ECO:0007669"/>
    <property type="project" value="InterPro"/>
</dbReference>
<dbReference type="EMBL" id="CASHTH010000677">
    <property type="protein sequence ID" value="CAI8006319.1"/>
    <property type="molecule type" value="Genomic_DNA"/>
</dbReference>
<dbReference type="PANTHER" id="PTHR31488:SF1">
    <property type="entry name" value="C-MANNOSYLTRANSFERASE DPY19L1"/>
    <property type="match status" value="1"/>
</dbReference>
<dbReference type="Pfam" id="PF10034">
    <property type="entry name" value="Dpy19"/>
    <property type="match status" value="1"/>
</dbReference>
<sequence length="731" mass="82298">MRKRRGEKKTRDKRSVKETAQIDEEQQWTPSLGSWAIALAIGACLLHGMHLAALFENDRFFSHLSPLERELSFRTEMGLYYSYYKRIVESPSLLGGVASILHDNLTEYPDTINTLQRFNLYPEVCLSVMFRQYRWCLDLLGMSGMKCFSITRGDGSKVEACNGMGDHMYFYVLCVVLCISRYGRPHVLLCIVCCSLYPGMGDHMYFYVHMIFGLNGLLASGIALLGTFVSGSVWGGVLSVTTFFYNHGQSTRVMWTPPLRESFAMPLLFLQTLILSFIIRKRSCSLVVWTSLVLATVAFLLPWQFSQFTLLTQVLSVLVVHCLRLISSQKFLRILLAYTLAFAVNVVLQFGNNMLLTSFLPSCLLSCLIVGLLSSTSHLLKFRPLIMVVEVSVVIVGSVLMKMGVAAILGAKEDEHIISILLSKFTSYHDFHTQLYTCAAEFDFLPLSYVLDLTWTLLLPMSVVSMAIITVRVVKHIFGKEETGHSDDVMATPPGDLAVQVYHLMQTVAYVVMATLIMRLKLFLSPQLAVVAGLLPSLLRASGLSRSQYKWMVAGLLVCSSLKGWHNFHLQHSVIGEYNNPEGEQLALWIRDHTPETAVFAGTMPTMATVLLTTGRPIVNHPHYETASLRNRTYHVYSIFGRKPVKEIHSILHGMGADYVISEDGWCHKHRSKPGCSFSEMWDEEDPVNKERPVFCAVLQTHTPSPFQLVYHNPVYRVLRVANGNDKSDSH</sequence>
<keyword evidence="7 8" id="KW-0472">Membrane</keyword>
<evidence type="ECO:0000256" key="6">
    <source>
        <dbReference type="ARBA" id="ARBA00022989"/>
    </source>
</evidence>
<evidence type="ECO:0000256" key="2">
    <source>
        <dbReference type="ARBA" id="ARBA00008744"/>
    </source>
</evidence>
<comment type="similarity">
    <text evidence="2">Belongs to the dpy-19 family.</text>
</comment>
<feature type="transmembrane region" description="Helical" evidence="8">
    <location>
        <begin position="354"/>
        <end position="373"/>
    </location>
</feature>
<feature type="transmembrane region" description="Helical" evidence="8">
    <location>
        <begin position="263"/>
        <end position="279"/>
    </location>
</feature>
<dbReference type="GO" id="GO:0005637">
    <property type="term" value="C:nuclear inner membrane"/>
    <property type="evidence" value="ECO:0007669"/>
    <property type="project" value="TreeGrafter"/>
</dbReference>
<feature type="transmembrane region" description="Helical" evidence="8">
    <location>
        <begin position="453"/>
        <end position="474"/>
    </location>
</feature>
<dbReference type="CDD" id="cd20177">
    <property type="entry name" value="Dpy19"/>
    <property type="match status" value="1"/>
</dbReference>
<gene>
    <name evidence="9" type="ORF">GBAR_LOCUS4646</name>
</gene>
<dbReference type="InterPro" id="IPR018732">
    <property type="entry name" value="Dpy-19/Dpy-19-like"/>
</dbReference>
<evidence type="ECO:0000256" key="5">
    <source>
        <dbReference type="ARBA" id="ARBA00022692"/>
    </source>
</evidence>
<name>A0AA35R841_GEOBA</name>